<evidence type="ECO:0000313" key="1">
    <source>
        <dbReference type="EMBL" id="CDW25500.1"/>
    </source>
</evidence>
<proteinExistence type="predicted"/>
<dbReference type="AlphaFoldDB" id="A0A0K2TI69"/>
<protein>
    <submittedName>
        <fullName evidence="1">Uncharacterized protein</fullName>
    </submittedName>
</protein>
<name>A0A0K2TI69_LEPSM</name>
<accession>A0A0K2TI69</accession>
<dbReference type="EMBL" id="HACA01008139">
    <property type="protein sequence ID" value="CDW25500.1"/>
    <property type="molecule type" value="Transcribed_RNA"/>
</dbReference>
<organism evidence="1">
    <name type="scientific">Lepeophtheirus salmonis</name>
    <name type="common">Salmon louse</name>
    <name type="synonym">Caligus salmonis</name>
    <dbReference type="NCBI Taxonomy" id="72036"/>
    <lineage>
        <taxon>Eukaryota</taxon>
        <taxon>Metazoa</taxon>
        <taxon>Ecdysozoa</taxon>
        <taxon>Arthropoda</taxon>
        <taxon>Crustacea</taxon>
        <taxon>Multicrustacea</taxon>
        <taxon>Hexanauplia</taxon>
        <taxon>Copepoda</taxon>
        <taxon>Siphonostomatoida</taxon>
        <taxon>Caligidae</taxon>
        <taxon>Lepeophtheirus</taxon>
    </lineage>
</organism>
<sequence length="43" mass="5149">MAHVFKTQCKLIRLYPLQYILESKISLIQNLKYKIIVIHPGFF</sequence>
<reference evidence="1" key="1">
    <citation type="submission" date="2014-05" db="EMBL/GenBank/DDBJ databases">
        <authorList>
            <person name="Chronopoulou M."/>
        </authorList>
    </citation>
    <scope>NUCLEOTIDE SEQUENCE</scope>
    <source>
        <tissue evidence="1">Whole organism</tissue>
    </source>
</reference>